<keyword evidence="7" id="KW-1003">Cell membrane</keyword>
<reference evidence="29" key="1">
    <citation type="journal article" date="2014" name="Int. J. Syst. Evol. Microbiol.">
        <title>Complete genome sequence of Corynebacterium casei LMG S-19264T (=DSM 44701T), isolated from a smear-ripened cheese.</title>
        <authorList>
            <consortium name="US DOE Joint Genome Institute (JGI-PGF)"/>
            <person name="Walter F."/>
            <person name="Albersmeier A."/>
            <person name="Kalinowski J."/>
            <person name="Ruckert C."/>
        </authorList>
    </citation>
    <scope>NUCLEOTIDE SEQUENCE</scope>
    <source>
        <strain evidence="29">KCTC 42731</strain>
    </source>
</reference>
<evidence type="ECO:0000256" key="21">
    <source>
        <dbReference type="ARBA" id="ARBA00049902"/>
    </source>
</evidence>
<evidence type="ECO:0000256" key="10">
    <source>
        <dbReference type="ARBA" id="ARBA00022676"/>
    </source>
</evidence>
<dbReference type="Pfam" id="PF14814">
    <property type="entry name" value="UB2H"/>
    <property type="match status" value="1"/>
</dbReference>
<evidence type="ECO:0000259" key="27">
    <source>
        <dbReference type="Pfam" id="PF00912"/>
    </source>
</evidence>
<dbReference type="RefSeq" id="WP_189773911.1">
    <property type="nucleotide sequence ID" value="NZ_BNCK01000010.1"/>
</dbReference>
<keyword evidence="25" id="KW-1133">Transmembrane helix</keyword>
<organism evidence="29 30">
    <name type="scientific">Thalassotalea marina</name>
    <dbReference type="NCBI Taxonomy" id="1673741"/>
    <lineage>
        <taxon>Bacteria</taxon>
        <taxon>Pseudomonadati</taxon>
        <taxon>Pseudomonadota</taxon>
        <taxon>Gammaproteobacteria</taxon>
        <taxon>Alteromonadales</taxon>
        <taxon>Colwelliaceae</taxon>
        <taxon>Thalassotalea</taxon>
    </lineage>
</organism>
<evidence type="ECO:0000259" key="26">
    <source>
        <dbReference type="Pfam" id="PF00905"/>
    </source>
</evidence>
<keyword evidence="13 23" id="KW-0133">Cell shape</keyword>
<evidence type="ECO:0000256" key="18">
    <source>
        <dbReference type="ARBA" id="ARBA00023316"/>
    </source>
</evidence>
<evidence type="ECO:0000256" key="3">
    <source>
        <dbReference type="ARBA" id="ARBA00004752"/>
    </source>
</evidence>
<proteinExistence type="inferred from homology"/>
<feature type="active site" description="Proton donor; for transglycosylase activity" evidence="24">
    <location>
        <position position="195"/>
    </location>
</feature>
<keyword evidence="30" id="KW-1185">Reference proteome</keyword>
<comment type="pathway">
    <text evidence="3 23">Cell wall biogenesis; peptidoglycan biosynthesis.</text>
</comment>
<comment type="subcellular location">
    <subcellularLocation>
        <location evidence="2">Cell membrane</location>
    </subcellularLocation>
</comment>
<name>A0A919ENG1_9GAMM</name>
<gene>
    <name evidence="29" type="primary">mrcB</name>
    <name evidence="29" type="ORF">GCM10017161_37770</name>
</gene>
<dbReference type="InterPro" id="IPR001460">
    <property type="entry name" value="PCN-bd_Tpept"/>
</dbReference>
<dbReference type="GO" id="GO:0009002">
    <property type="term" value="F:serine-type D-Ala-D-Ala carboxypeptidase activity"/>
    <property type="evidence" value="ECO:0007669"/>
    <property type="project" value="UniProtKB-EC"/>
</dbReference>
<dbReference type="GO" id="GO:0046677">
    <property type="term" value="P:response to antibiotic"/>
    <property type="evidence" value="ECO:0007669"/>
    <property type="project" value="UniProtKB-UniRule"/>
</dbReference>
<evidence type="ECO:0000256" key="22">
    <source>
        <dbReference type="NCBIfam" id="TIGR02071"/>
    </source>
</evidence>
<evidence type="ECO:0000256" key="17">
    <source>
        <dbReference type="ARBA" id="ARBA00023268"/>
    </source>
</evidence>
<dbReference type="InterPro" id="IPR050396">
    <property type="entry name" value="Glycosyltr_51/Transpeptidase"/>
</dbReference>
<dbReference type="GO" id="GO:0006508">
    <property type="term" value="P:proteolysis"/>
    <property type="evidence" value="ECO:0007669"/>
    <property type="project" value="UniProtKB-KW"/>
</dbReference>
<feature type="domain" description="Penicillin-binding protein transpeptidase" evidence="26">
    <location>
        <begin position="436"/>
        <end position="688"/>
    </location>
</feature>
<evidence type="ECO:0000256" key="4">
    <source>
        <dbReference type="ARBA" id="ARBA00007090"/>
    </source>
</evidence>
<keyword evidence="25" id="KW-0812">Transmembrane</keyword>
<dbReference type="InterPro" id="IPR011813">
    <property type="entry name" value="PBP_1b"/>
</dbReference>
<dbReference type="Proteomes" id="UP000623842">
    <property type="component" value="Unassembled WGS sequence"/>
</dbReference>
<feature type="active site" description="Acyl-ester intermediate; for transpeptidase activity" evidence="24">
    <location>
        <position position="473"/>
    </location>
</feature>
<dbReference type="SUPFAM" id="SSF56601">
    <property type="entry name" value="beta-lactamase/transpeptidase-like"/>
    <property type="match status" value="1"/>
</dbReference>
<evidence type="ECO:0000256" key="13">
    <source>
        <dbReference type="ARBA" id="ARBA00022960"/>
    </source>
</evidence>
<dbReference type="SUPFAM" id="SSF53955">
    <property type="entry name" value="Lysozyme-like"/>
    <property type="match status" value="1"/>
</dbReference>
<evidence type="ECO:0000256" key="6">
    <source>
        <dbReference type="ARBA" id="ARBA00018637"/>
    </source>
</evidence>
<accession>A0A919ENG1</accession>
<dbReference type="FunFam" id="1.10.3810.10:FF:000001">
    <property type="entry name" value="Penicillin-binding protein 1A"/>
    <property type="match status" value="1"/>
</dbReference>
<comment type="function">
    <text evidence="1 23">Cell wall formation. Synthesis of cross-linked peptidoglycan from the lipid intermediates. The enzyme has a penicillin-insensitive transglycosylase N-terminal domain (formation of linear glycan strands) and a penicillin-sensitive transpeptidase C-terminal domain (cross-linking of the peptide subunits).</text>
</comment>
<evidence type="ECO:0000256" key="15">
    <source>
        <dbReference type="ARBA" id="ARBA00023136"/>
    </source>
</evidence>
<comment type="caution">
    <text evidence="29">The sequence shown here is derived from an EMBL/GenBank/DDBJ whole genome shotgun (WGS) entry which is preliminary data.</text>
</comment>
<evidence type="ECO:0000256" key="12">
    <source>
        <dbReference type="ARBA" id="ARBA00022801"/>
    </source>
</evidence>
<keyword evidence="16" id="KW-0046">Antibiotic resistance</keyword>
<feature type="transmembrane region" description="Helical" evidence="25">
    <location>
        <begin position="25"/>
        <end position="46"/>
    </location>
</feature>
<evidence type="ECO:0000256" key="2">
    <source>
        <dbReference type="ARBA" id="ARBA00004236"/>
    </source>
</evidence>
<evidence type="ECO:0000259" key="28">
    <source>
        <dbReference type="Pfam" id="PF14814"/>
    </source>
</evidence>
<dbReference type="GO" id="GO:0008658">
    <property type="term" value="F:penicillin binding"/>
    <property type="evidence" value="ECO:0007669"/>
    <property type="project" value="UniProtKB-UniRule"/>
</dbReference>
<dbReference type="GO" id="GO:0008955">
    <property type="term" value="F:peptidoglycan glycosyltransferase activity"/>
    <property type="evidence" value="ECO:0007669"/>
    <property type="project" value="UniProtKB-UniRule"/>
</dbReference>
<evidence type="ECO:0000256" key="25">
    <source>
        <dbReference type="SAM" id="Phobius"/>
    </source>
</evidence>
<evidence type="ECO:0000256" key="23">
    <source>
        <dbReference type="PIRNR" id="PIRNR002799"/>
    </source>
</evidence>
<reference evidence="29" key="2">
    <citation type="submission" date="2020-09" db="EMBL/GenBank/DDBJ databases">
        <authorList>
            <person name="Sun Q."/>
            <person name="Kim S."/>
        </authorList>
    </citation>
    <scope>NUCLEOTIDE SEQUENCE</scope>
    <source>
        <strain evidence="29">KCTC 42731</strain>
    </source>
</reference>
<keyword evidence="10 23" id="KW-0328">Glycosyltransferase</keyword>
<dbReference type="GO" id="GO:0009274">
    <property type="term" value="C:peptidoglycan-based cell wall"/>
    <property type="evidence" value="ECO:0007669"/>
    <property type="project" value="UniProtKB-UniRule"/>
</dbReference>
<dbReference type="Gene3D" id="3.30.2060.10">
    <property type="entry name" value="Penicillin-binding protein 1b domain"/>
    <property type="match status" value="1"/>
</dbReference>
<keyword evidence="18 23" id="KW-0961">Cell wall biogenesis/degradation</keyword>
<dbReference type="Pfam" id="PF00905">
    <property type="entry name" value="Transpeptidase"/>
    <property type="match status" value="1"/>
</dbReference>
<dbReference type="GO" id="GO:0008360">
    <property type="term" value="P:regulation of cell shape"/>
    <property type="evidence" value="ECO:0007669"/>
    <property type="project" value="UniProtKB-UniRule"/>
</dbReference>
<evidence type="ECO:0000313" key="29">
    <source>
        <dbReference type="EMBL" id="GHG04634.1"/>
    </source>
</evidence>
<dbReference type="GO" id="GO:0071555">
    <property type="term" value="P:cell wall organization"/>
    <property type="evidence" value="ECO:0007669"/>
    <property type="project" value="UniProtKB-UniRule"/>
</dbReference>
<keyword evidence="15 25" id="KW-0472">Membrane</keyword>
<dbReference type="PANTHER" id="PTHR32282">
    <property type="entry name" value="BINDING PROTEIN TRANSPEPTIDASE, PUTATIVE-RELATED"/>
    <property type="match status" value="1"/>
</dbReference>
<dbReference type="GO" id="GO:0005886">
    <property type="term" value="C:plasma membrane"/>
    <property type="evidence" value="ECO:0007669"/>
    <property type="project" value="UniProtKB-SubCell"/>
</dbReference>
<keyword evidence="12" id="KW-0378">Hydrolase</keyword>
<dbReference type="InterPro" id="IPR001264">
    <property type="entry name" value="Glyco_trans_51"/>
</dbReference>
<dbReference type="Gene3D" id="3.40.710.10">
    <property type="entry name" value="DD-peptidase/beta-lactamase superfamily"/>
    <property type="match status" value="1"/>
</dbReference>
<keyword evidence="11 23" id="KW-0808">Transferase</keyword>
<evidence type="ECO:0000256" key="24">
    <source>
        <dbReference type="PIRSR" id="PIRSR002799-1"/>
    </source>
</evidence>
<dbReference type="PANTHER" id="PTHR32282:SF11">
    <property type="entry name" value="PENICILLIN-BINDING PROTEIN 1B"/>
    <property type="match status" value="1"/>
</dbReference>
<evidence type="ECO:0000256" key="19">
    <source>
        <dbReference type="ARBA" id="ARBA00032454"/>
    </source>
</evidence>
<evidence type="ECO:0000256" key="20">
    <source>
        <dbReference type="ARBA" id="ARBA00034000"/>
    </source>
</evidence>
<evidence type="ECO:0000313" key="30">
    <source>
        <dbReference type="Proteomes" id="UP000623842"/>
    </source>
</evidence>
<dbReference type="NCBIfam" id="TIGR02071">
    <property type="entry name" value="PBP_1b"/>
    <property type="match status" value="1"/>
</dbReference>
<dbReference type="GO" id="GO:0030288">
    <property type="term" value="C:outer membrane-bounded periplasmic space"/>
    <property type="evidence" value="ECO:0007669"/>
    <property type="project" value="TreeGrafter"/>
</dbReference>
<evidence type="ECO:0000256" key="14">
    <source>
        <dbReference type="ARBA" id="ARBA00022984"/>
    </source>
</evidence>
<evidence type="ECO:0000256" key="9">
    <source>
        <dbReference type="ARBA" id="ARBA00022670"/>
    </source>
</evidence>
<feature type="domain" description="Glycosyl transferase family 51" evidence="27">
    <location>
        <begin position="170"/>
        <end position="342"/>
    </location>
</feature>
<dbReference type="InterPro" id="IPR036950">
    <property type="entry name" value="PBP_transglycosylase"/>
</dbReference>
<protein>
    <recommendedName>
        <fullName evidence="6 22">Penicillin-binding protein 1B</fullName>
        <shortName evidence="23">PBP-1b</shortName>
        <shortName evidence="23">PBP1b</shortName>
    </recommendedName>
    <alternativeName>
        <fullName evidence="19 23">Murein polymerase</fullName>
    </alternativeName>
</protein>
<evidence type="ECO:0000256" key="5">
    <source>
        <dbReference type="ARBA" id="ARBA00007739"/>
    </source>
</evidence>
<dbReference type="Gene3D" id="1.20.5.100">
    <property type="entry name" value="Cytochrome c1, transmembrane anchor, C-terminal"/>
    <property type="match status" value="1"/>
</dbReference>
<keyword evidence="8" id="KW-0121">Carboxypeptidase</keyword>
<evidence type="ECO:0000256" key="11">
    <source>
        <dbReference type="ARBA" id="ARBA00022679"/>
    </source>
</evidence>
<evidence type="ECO:0000256" key="7">
    <source>
        <dbReference type="ARBA" id="ARBA00022475"/>
    </source>
</evidence>
<dbReference type="AlphaFoldDB" id="A0A919ENG1"/>
<comment type="similarity">
    <text evidence="5 23">In the N-terminal section; belongs to the glycosyltransferase 51 family.</text>
</comment>
<dbReference type="InterPro" id="IPR028166">
    <property type="entry name" value="UB2H"/>
</dbReference>
<comment type="catalytic activity">
    <reaction evidence="20">
        <text>Preferential cleavage: (Ac)2-L-Lys-D-Ala-|-D-Ala. Also transpeptidation of peptidyl-alanyl moieties that are N-acyl substituents of D-alanine.</text>
        <dbReference type="EC" id="3.4.16.4"/>
    </reaction>
</comment>
<dbReference type="PIRSF" id="PIRSF002799">
    <property type="entry name" value="PBP_1b"/>
    <property type="match status" value="1"/>
</dbReference>
<dbReference type="EMBL" id="BNCK01000010">
    <property type="protein sequence ID" value="GHG04634.1"/>
    <property type="molecule type" value="Genomic_DNA"/>
</dbReference>
<keyword evidence="9" id="KW-0645">Protease</keyword>
<dbReference type="Gene3D" id="1.10.3810.10">
    <property type="entry name" value="Biosynthetic peptidoglycan transglycosylase-like"/>
    <property type="match status" value="1"/>
</dbReference>
<keyword evidence="17" id="KW-0511">Multifunctional enzyme</keyword>
<sequence>MVVSKGKSTNNKNPVAPQKSKLRRFVWFMFKLSLLGLLVIAFYTLYLDARVVEKFEGQRWKIPVQVYGKVHRFYPNSPINLSHLKRELTLMGYKRVTKVSNPGQFALSKSRIIIFRRAFDFGSGVEYPEKIMIDVNQGQEQQFVSKLYIDEQPTDAVELEPYLIDRIVPESKEDRVLVPLQSVPEKLLDTLLVVEDRDFYFHHGVSPLGIARALYSNIKAGRTVQGGSTLTQQLVKNMYLTRDKTIWRKVNEAIMALLLEYRYSKDQLLEAYINEVYLGQHYANGIYGFGLAAEFYFGKNIAQLSNEQMATLVGVIKGPSYYDPWRYEERVKRRRDLVLKLMFDHEYISKDEYLTAVNSSLSVRSSRKLRTKSQKFPHYLQLVKKELSELLSPQDQHSGIRVFTEFSLYTQTTMENVAETSLEKLAGTAEHDLETAMVVSEKNTGAIVGVIGGKQKGYAGFNRAVNASRPIGSLIKPAIFVSALERYQTYQLATMLDDKAITFKADNGDVWQPKNYDGKFSGKASLQDSLVKSLNIPTVNLGMALGLENVAQVMHLLGYQHDITLRPSMLLGAINMSPVEVNQFYLPMVNNGYGVYGHTVNKIISAQGETVYEHMPENVQYFSEQASYLLDYALTKVAKEGTAKSLTWRLKGKTVAGKTGTTNDQRDSWYVGYDDQYLVTTWIGYDDNQPTKLTGSSGALVLYADFMNSLGAVSKLSTPPDGVDEIAFEAKTGYPMAVDCEGNVMLPAVNRGLAMQYSCSEPQPAKKKKSWLERIFGSD</sequence>
<evidence type="ECO:0000256" key="1">
    <source>
        <dbReference type="ARBA" id="ARBA00002624"/>
    </source>
</evidence>
<feature type="domain" description="Bifunctional transglycosylase second" evidence="28">
    <location>
        <begin position="74"/>
        <end position="139"/>
    </location>
</feature>
<keyword evidence="14 23" id="KW-0573">Peptidoglycan synthesis</keyword>
<evidence type="ECO:0000256" key="16">
    <source>
        <dbReference type="ARBA" id="ARBA00023251"/>
    </source>
</evidence>
<comment type="similarity">
    <text evidence="4 23">In the C-terminal section; belongs to the transpeptidase family.</text>
</comment>
<dbReference type="InterPro" id="IPR012338">
    <property type="entry name" value="Beta-lactam/transpept-like"/>
</dbReference>
<dbReference type="InterPro" id="IPR023346">
    <property type="entry name" value="Lysozyme-like_dom_sf"/>
</dbReference>
<dbReference type="GO" id="GO:0009252">
    <property type="term" value="P:peptidoglycan biosynthetic process"/>
    <property type="evidence" value="ECO:0007669"/>
    <property type="project" value="UniProtKB-UniRule"/>
</dbReference>
<dbReference type="Pfam" id="PF00912">
    <property type="entry name" value="Transgly"/>
    <property type="match status" value="1"/>
</dbReference>
<evidence type="ECO:0000256" key="8">
    <source>
        <dbReference type="ARBA" id="ARBA00022645"/>
    </source>
</evidence>
<comment type="catalytic activity">
    <reaction evidence="21">
        <text>[GlcNAc-(1-&gt;4)-Mur2Ac(oyl-L-Ala-gamma-D-Glu-L-Lys-D-Ala-D-Ala)](n)-di-trans,octa-cis-undecaprenyl diphosphate + beta-D-GlcNAc-(1-&gt;4)-Mur2Ac(oyl-L-Ala-gamma-D-Glu-L-Lys-D-Ala-D-Ala)-di-trans,octa-cis-undecaprenyl diphosphate = [GlcNAc-(1-&gt;4)-Mur2Ac(oyl-L-Ala-gamma-D-Glu-L-Lys-D-Ala-D-Ala)](n+1)-di-trans,octa-cis-undecaprenyl diphosphate + di-trans,octa-cis-undecaprenyl diphosphate + H(+)</text>
        <dbReference type="Rhea" id="RHEA:23708"/>
        <dbReference type="Rhea" id="RHEA-COMP:9602"/>
        <dbReference type="Rhea" id="RHEA-COMP:9603"/>
        <dbReference type="ChEBI" id="CHEBI:15378"/>
        <dbReference type="ChEBI" id="CHEBI:58405"/>
        <dbReference type="ChEBI" id="CHEBI:60033"/>
        <dbReference type="ChEBI" id="CHEBI:78435"/>
        <dbReference type="EC" id="2.4.99.28"/>
    </reaction>
</comment>